<dbReference type="EMBL" id="QRAJ01000001">
    <property type="protein sequence ID" value="ROT87675.1"/>
    <property type="molecule type" value="Genomic_DNA"/>
</dbReference>
<feature type="transmembrane region" description="Helical" evidence="1">
    <location>
        <begin position="37"/>
        <end position="55"/>
    </location>
</feature>
<sequence length="100" mass="11264">MMLVGNVMPLTTGMNSLDPHIPWLTMSRESWMRLRRLCGWTVFICGLLALAVSSLLSDFRAMTACTMVLFLLPTIVACVYGTKLARASRLHPRVLRVIRL</sequence>
<name>A0A423UG38_9BIFI</name>
<proteinExistence type="predicted"/>
<keyword evidence="1" id="KW-0472">Membrane</keyword>
<evidence type="ECO:0000313" key="2">
    <source>
        <dbReference type="EMBL" id="ROT87675.1"/>
    </source>
</evidence>
<gene>
    <name evidence="2" type="ORF">BMONG18_0215</name>
</gene>
<evidence type="ECO:0000313" key="3">
    <source>
        <dbReference type="Proteomes" id="UP000285266"/>
    </source>
</evidence>
<protein>
    <submittedName>
        <fullName evidence="2">Uncharacterized protein</fullName>
    </submittedName>
</protein>
<accession>A0A423UG38</accession>
<dbReference type="AlphaFoldDB" id="A0A423UG38"/>
<evidence type="ECO:0000256" key="1">
    <source>
        <dbReference type="SAM" id="Phobius"/>
    </source>
</evidence>
<keyword evidence="1" id="KW-1133">Transmembrane helix</keyword>
<organism evidence="2 3">
    <name type="scientific">Bifidobacterium mongoliense</name>
    <dbReference type="NCBI Taxonomy" id="518643"/>
    <lineage>
        <taxon>Bacteria</taxon>
        <taxon>Bacillati</taxon>
        <taxon>Actinomycetota</taxon>
        <taxon>Actinomycetes</taxon>
        <taxon>Bifidobacteriales</taxon>
        <taxon>Bifidobacteriaceae</taxon>
        <taxon>Bifidobacterium</taxon>
    </lineage>
</organism>
<dbReference type="Proteomes" id="UP000285266">
    <property type="component" value="Unassembled WGS sequence"/>
</dbReference>
<comment type="caution">
    <text evidence="2">The sequence shown here is derived from an EMBL/GenBank/DDBJ whole genome shotgun (WGS) entry which is preliminary data.</text>
</comment>
<keyword evidence="1" id="KW-0812">Transmembrane</keyword>
<reference evidence="2 3" key="1">
    <citation type="submission" date="2018-07" db="EMBL/GenBank/DDBJ databases">
        <title>The role of parmesan cheese in vectoring bovine microbiota.</title>
        <authorList>
            <person name="Lugli G.A."/>
            <person name="Milani C."/>
        </authorList>
    </citation>
    <scope>NUCLEOTIDE SEQUENCE [LARGE SCALE GENOMIC DNA]</scope>
    <source>
        <strain evidence="2 3">BMONG18</strain>
    </source>
</reference>
<feature type="transmembrane region" description="Helical" evidence="1">
    <location>
        <begin position="61"/>
        <end position="81"/>
    </location>
</feature>